<protein>
    <submittedName>
        <fullName evidence="1">Uncharacterized protein</fullName>
    </submittedName>
</protein>
<organism evidence="1 2">
    <name type="scientific">Piscirickettsia salmonis</name>
    <dbReference type="NCBI Taxonomy" id="1238"/>
    <lineage>
        <taxon>Bacteria</taxon>
        <taxon>Pseudomonadati</taxon>
        <taxon>Pseudomonadota</taxon>
        <taxon>Gammaproteobacteria</taxon>
        <taxon>Thiotrichales</taxon>
        <taxon>Piscirickettsiaceae</taxon>
        <taxon>Piscirickettsia</taxon>
    </lineage>
</organism>
<dbReference type="Proteomes" id="UP000422232">
    <property type="component" value="Plasmid unnamed1"/>
</dbReference>
<geneLocation type="plasmid" evidence="1 2">
    <name>unnamed1</name>
</geneLocation>
<accession>A0A9Q6LPB6</accession>
<evidence type="ECO:0000313" key="1">
    <source>
        <dbReference type="EMBL" id="QGO07606.1"/>
    </source>
</evidence>
<sequence>MYILREIIVFIKRYSLLFLLVFNLNLHALSGRTIMINNQTSQDIILHFFDVNCMYTNLSDSDGIDIDSINNRIIKANNFIKVHEESKASGICFFIRSNSSEYKLKASLVVAPYIYTVMKAEAHGSAISRYMKYNTEGGSIQKFKFNFDDNKIYINHE</sequence>
<evidence type="ECO:0000313" key="2">
    <source>
        <dbReference type="Proteomes" id="UP000422232"/>
    </source>
</evidence>
<keyword evidence="1" id="KW-0614">Plasmid</keyword>
<reference evidence="1 2" key="1">
    <citation type="submission" date="2019-04" db="EMBL/GenBank/DDBJ databases">
        <title>Complete genome sequencing of Piscirickettsia salmonis strain Psal-009.</title>
        <authorList>
            <person name="Schober I."/>
            <person name="Bunk B."/>
            <person name="Sproer C."/>
            <person name="Carril G.P."/>
            <person name="Riedel T."/>
            <person name="Flores-Herrera P.A."/>
            <person name="Nourdin-Galindo G."/>
            <person name="Marshall S.H."/>
            <person name="Overmann J."/>
        </authorList>
    </citation>
    <scope>NUCLEOTIDE SEQUENCE [LARGE SCALE GENOMIC DNA]</scope>
    <source>
        <strain evidence="1 2">Psal-009</strain>
        <plasmid evidence="1 2">unnamed1</plasmid>
    </source>
</reference>
<gene>
    <name evidence="1" type="ORF">Psal009_03565</name>
</gene>
<proteinExistence type="predicted"/>
<dbReference type="EMBL" id="CP038909">
    <property type="protein sequence ID" value="QGO07606.1"/>
    <property type="molecule type" value="Genomic_DNA"/>
</dbReference>
<keyword evidence="2" id="KW-1185">Reference proteome</keyword>
<name>A0A9Q6LPB6_PISSA</name>
<dbReference type="AlphaFoldDB" id="A0A9Q6LPB6"/>